<evidence type="ECO:0000313" key="2">
    <source>
        <dbReference type="Proteomes" id="UP001497744"/>
    </source>
</evidence>
<dbReference type="AlphaFoldDB" id="A0AAV4LY61"/>
<comment type="caution">
    <text evidence="1">The sequence shown here is derived from an EMBL/GenBank/DDBJ whole genome shotgun (WGS) entry which is preliminary data.</text>
</comment>
<dbReference type="Proteomes" id="UP001497744">
    <property type="component" value="Unassembled WGS sequence"/>
</dbReference>
<gene>
    <name evidence="1" type="ORF">BcabD6B2_45810</name>
</gene>
<protein>
    <submittedName>
        <fullName evidence="1">Secreted antigen 1</fullName>
    </submittedName>
</protein>
<dbReference type="RefSeq" id="XP_067717215.1">
    <property type="nucleotide sequence ID" value="XM_067861114.1"/>
</dbReference>
<organism evidence="1 2">
    <name type="scientific">Babesia caballi</name>
    <dbReference type="NCBI Taxonomy" id="5871"/>
    <lineage>
        <taxon>Eukaryota</taxon>
        <taxon>Sar</taxon>
        <taxon>Alveolata</taxon>
        <taxon>Apicomplexa</taxon>
        <taxon>Aconoidasida</taxon>
        <taxon>Piroplasmida</taxon>
        <taxon>Babesiidae</taxon>
        <taxon>Babesia</taxon>
    </lineage>
</organism>
<keyword evidence="2" id="KW-1185">Reference proteome</keyword>
<dbReference type="EMBL" id="BPLF01000004">
    <property type="protein sequence ID" value="GIX65146.1"/>
    <property type="molecule type" value="Genomic_DNA"/>
</dbReference>
<sequence length="417" mass="47626">MQGNGTRSLYVGLKDRLSPKFENYKIHEPTTLKDVLEFLDKLYTSQLYKNVGKQLENDAWVKDNFKEYGLYTVSNCFYNVCYYASSLRGYIEKDYKSHNKYKNLTYDKECIDRCVVTLLKVLPKLFGTLYFLWFNIDDRYGEGWHYYGGGKWQNQRFDGSSTYWSSGKDLLKWLTGNGSVDGSTTDSVKATLLPGGYQQSELSSYHGYKITSSLKGLVYYSAGGGYLQYILYYLVFDVEVGPACAALYSAFIRAFCEETVDNGLFANKINESVYPEMKTICASLPEKLRVFTADSFDSETLLYAVYVGSARNFRNRLKSENFERYIGGLKKIIDGLVDSLQQMSTDSKDWQDTVLQHGSAAGPFPYGFCITAKWKTSQWDRVRVKLPEKIKTLVGSDDNKQSLMALKKSLIRELPAK</sequence>
<name>A0AAV4LY61_BABCB</name>
<reference evidence="1 2" key="1">
    <citation type="submission" date="2021-06" db="EMBL/GenBank/DDBJ databases">
        <title>Genome sequence of Babesia caballi.</title>
        <authorList>
            <person name="Yamagishi J."/>
            <person name="Kidaka T."/>
            <person name="Ochi A."/>
        </authorList>
    </citation>
    <scope>NUCLEOTIDE SEQUENCE [LARGE SCALE GENOMIC DNA]</scope>
    <source>
        <strain evidence="1">USDA-D6B2</strain>
    </source>
</reference>
<evidence type="ECO:0000313" key="1">
    <source>
        <dbReference type="EMBL" id="GIX65146.1"/>
    </source>
</evidence>
<proteinExistence type="predicted"/>
<accession>A0AAV4LY61</accession>
<dbReference type="GeneID" id="94196627"/>